<accession>A0A9J6CC36</accession>
<feature type="compositionally biased region" description="Basic residues" evidence="1">
    <location>
        <begin position="9"/>
        <end position="19"/>
    </location>
</feature>
<sequence>MLINSSKQNKQRKRQKEKKARQEIIKNEVKANSTYLRCDFYEKELPVEYFKIKFDLEDSIKKTNFKRAANFINANPWYEQLIHFFIKKCQLPQHEALLILGNNLLSELFPQKRVIEFVTSELLKLPVKQTFFASYQFYKRVMEKKLINVGLINTIKNQFSILELDSFTLVLASQNEEFVNHIIKKTF</sequence>
<name>A0A9J6CC36_POLVA</name>
<keyword evidence="3" id="KW-1185">Reference proteome</keyword>
<protein>
    <submittedName>
        <fullName evidence="2">Uncharacterized protein</fullName>
    </submittedName>
</protein>
<dbReference type="AlphaFoldDB" id="A0A9J6CC36"/>
<dbReference type="Proteomes" id="UP001107558">
    <property type="component" value="Chromosome 1"/>
</dbReference>
<evidence type="ECO:0000313" key="3">
    <source>
        <dbReference type="Proteomes" id="UP001107558"/>
    </source>
</evidence>
<dbReference type="EMBL" id="JADBJN010000001">
    <property type="protein sequence ID" value="KAG5679618.1"/>
    <property type="molecule type" value="Genomic_DNA"/>
</dbReference>
<organism evidence="2 3">
    <name type="scientific">Polypedilum vanderplanki</name>
    <name type="common">Sleeping chironomid midge</name>
    <dbReference type="NCBI Taxonomy" id="319348"/>
    <lineage>
        <taxon>Eukaryota</taxon>
        <taxon>Metazoa</taxon>
        <taxon>Ecdysozoa</taxon>
        <taxon>Arthropoda</taxon>
        <taxon>Hexapoda</taxon>
        <taxon>Insecta</taxon>
        <taxon>Pterygota</taxon>
        <taxon>Neoptera</taxon>
        <taxon>Endopterygota</taxon>
        <taxon>Diptera</taxon>
        <taxon>Nematocera</taxon>
        <taxon>Chironomoidea</taxon>
        <taxon>Chironomidae</taxon>
        <taxon>Chironominae</taxon>
        <taxon>Polypedilum</taxon>
        <taxon>Polypedilum</taxon>
    </lineage>
</organism>
<evidence type="ECO:0000313" key="2">
    <source>
        <dbReference type="EMBL" id="KAG5679618.1"/>
    </source>
</evidence>
<comment type="caution">
    <text evidence="2">The sequence shown here is derived from an EMBL/GenBank/DDBJ whole genome shotgun (WGS) entry which is preliminary data.</text>
</comment>
<evidence type="ECO:0000256" key="1">
    <source>
        <dbReference type="SAM" id="MobiDB-lite"/>
    </source>
</evidence>
<gene>
    <name evidence="2" type="ORF">PVAND_009178</name>
</gene>
<feature type="region of interest" description="Disordered" evidence="1">
    <location>
        <begin position="1"/>
        <end position="22"/>
    </location>
</feature>
<proteinExistence type="predicted"/>
<reference evidence="2" key="1">
    <citation type="submission" date="2021-03" db="EMBL/GenBank/DDBJ databases">
        <title>Chromosome level genome of the anhydrobiotic midge Polypedilum vanderplanki.</title>
        <authorList>
            <person name="Yoshida Y."/>
            <person name="Kikawada T."/>
            <person name="Gusev O."/>
        </authorList>
    </citation>
    <scope>NUCLEOTIDE SEQUENCE</scope>
    <source>
        <strain evidence="2">NIAS01</strain>
        <tissue evidence="2">Whole body or cell culture</tissue>
    </source>
</reference>